<name>A0A2W6P840_9BACL</name>
<keyword evidence="5 6" id="KW-0472">Membrane</keyword>
<comment type="caution">
    <text evidence="7">The sequence shown here is derived from an EMBL/GenBank/DDBJ whole genome shotgun (WGS) entry which is preliminary data.</text>
</comment>
<dbReference type="Proteomes" id="UP000249204">
    <property type="component" value="Unassembled WGS sequence"/>
</dbReference>
<comment type="subcellular location">
    <subcellularLocation>
        <location evidence="1">Membrane</location>
        <topology evidence="1">Multi-pass membrane protein</topology>
    </subcellularLocation>
</comment>
<evidence type="ECO:0000256" key="4">
    <source>
        <dbReference type="ARBA" id="ARBA00022989"/>
    </source>
</evidence>
<dbReference type="AlphaFoldDB" id="A0A2W6P840"/>
<evidence type="ECO:0000256" key="6">
    <source>
        <dbReference type="SAM" id="Phobius"/>
    </source>
</evidence>
<proteinExistence type="inferred from homology"/>
<dbReference type="GO" id="GO:0005886">
    <property type="term" value="C:plasma membrane"/>
    <property type="evidence" value="ECO:0007669"/>
    <property type="project" value="TreeGrafter"/>
</dbReference>
<feature type="transmembrane region" description="Helical" evidence="6">
    <location>
        <begin position="71"/>
        <end position="91"/>
    </location>
</feature>
<dbReference type="PANTHER" id="PTHR43461:SF1">
    <property type="entry name" value="TRANSMEMBRANE PROTEIN 256"/>
    <property type="match status" value="1"/>
</dbReference>
<dbReference type="Pfam" id="PF04241">
    <property type="entry name" value="DUF423"/>
    <property type="match status" value="1"/>
</dbReference>
<evidence type="ECO:0000256" key="5">
    <source>
        <dbReference type="ARBA" id="ARBA00023136"/>
    </source>
</evidence>
<accession>A0A2W6P840</accession>
<reference evidence="7 8" key="1">
    <citation type="submission" date="2018-06" db="EMBL/GenBank/DDBJ databases">
        <title>Isolation of heavy metals resistant Paenibacillus silvae NC2 from Gold-Copper mine in ZiJin, China.</title>
        <authorList>
            <person name="Xu J."/>
            <person name="Mazhar H.S."/>
            <person name="Rensing C."/>
        </authorList>
    </citation>
    <scope>NUCLEOTIDE SEQUENCE [LARGE SCALE GENOMIC DNA]</scope>
    <source>
        <strain evidence="7 8">NC2</strain>
    </source>
</reference>
<evidence type="ECO:0000313" key="8">
    <source>
        <dbReference type="Proteomes" id="UP000249204"/>
    </source>
</evidence>
<dbReference type="PANTHER" id="PTHR43461">
    <property type="entry name" value="TRANSMEMBRANE PROTEIN 256"/>
    <property type="match status" value="1"/>
</dbReference>
<evidence type="ECO:0000313" key="7">
    <source>
        <dbReference type="EMBL" id="PZT54336.1"/>
    </source>
</evidence>
<feature type="transmembrane region" description="Helical" evidence="6">
    <location>
        <begin position="97"/>
        <end position="118"/>
    </location>
</feature>
<gene>
    <name evidence="7" type="ORF">DN757_17555</name>
</gene>
<evidence type="ECO:0000256" key="2">
    <source>
        <dbReference type="ARBA" id="ARBA00009694"/>
    </source>
</evidence>
<keyword evidence="4 6" id="KW-1133">Transmembrane helix</keyword>
<sequence>MQRKWMMFGAILTMLSVGIGAFGAHMLKDKIGASAIATYETGVQYHMIHALGLLIIGLTAGQIGESLKLKWAARLLFTGIIIFSGSLYVLSISGIKILGAITPIGGVAFIIGWLLFAIDVWQRGQSRSAN</sequence>
<dbReference type="InterPro" id="IPR006696">
    <property type="entry name" value="DUF423"/>
</dbReference>
<dbReference type="RefSeq" id="WP_111271492.1">
    <property type="nucleotide sequence ID" value="NZ_QKWW01000048.1"/>
</dbReference>
<feature type="transmembrane region" description="Helical" evidence="6">
    <location>
        <begin position="47"/>
        <end position="64"/>
    </location>
</feature>
<evidence type="ECO:0000256" key="3">
    <source>
        <dbReference type="ARBA" id="ARBA00022692"/>
    </source>
</evidence>
<comment type="similarity">
    <text evidence="2">Belongs to the UPF0382 family.</text>
</comment>
<organism evidence="7 8">
    <name type="scientific">Paenibacillus silvae</name>
    <dbReference type="NCBI Taxonomy" id="1325358"/>
    <lineage>
        <taxon>Bacteria</taxon>
        <taxon>Bacillati</taxon>
        <taxon>Bacillota</taxon>
        <taxon>Bacilli</taxon>
        <taxon>Bacillales</taxon>
        <taxon>Paenibacillaceae</taxon>
        <taxon>Paenibacillus</taxon>
    </lineage>
</organism>
<dbReference type="EMBL" id="QKWW01000048">
    <property type="protein sequence ID" value="PZT54336.1"/>
    <property type="molecule type" value="Genomic_DNA"/>
</dbReference>
<evidence type="ECO:0000256" key="1">
    <source>
        <dbReference type="ARBA" id="ARBA00004141"/>
    </source>
</evidence>
<keyword evidence="3 6" id="KW-0812">Transmembrane</keyword>
<protein>
    <submittedName>
        <fullName evidence="7">DUF423 domain-containing protein</fullName>
    </submittedName>
</protein>